<accession>A0ABN2Z1J7</accession>
<dbReference type="Proteomes" id="UP001422759">
    <property type="component" value="Unassembled WGS sequence"/>
</dbReference>
<comment type="caution">
    <text evidence="1">The sequence shown here is derived from an EMBL/GenBank/DDBJ whole genome shotgun (WGS) entry which is preliminary data.</text>
</comment>
<evidence type="ECO:0000313" key="1">
    <source>
        <dbReference type="EMBL" id="GAA2135358.1"/>
    </source>
</evidence>
<organism evidence="1 2">
    <name type="scientific">Kitasatospora kazusensis</name>
    <dbReference type="NCBI Taxonomy" id="407974"/>
    <lineage>
        <taxon>Bacteria</taxon>
        <taxon>Bacillati</taxon>
        <taxon>Actinomycetota</taxon>
        <taxon>Actinomycetes</taxon>
        <taxon>Kitasatosporales</taxon>
        <taxon>Streptomycetaceae</taxon>
        <taxon>Kitasatospora</taxon>
    </lineage>
</organism>
<reference evidence="1 2" key="1">
    <citation type="journal article" date="2019" name="Int. J. Syst. Evol. Microbiol.">
        <title>The Global Catalogue of Microorganisms (GCM) 10K type strain sequencing project: providing services to taxonomists for standard genome sequencing and annotation.</title>
        <authorList>
            <consortium name="The Broad Institute Genomics Platform"/>
            <consortium name="The Broad Institute Genome Sequencing Center for Infectious Disease"/>
            <person name="Wu L."/>
            <person name="Ma J."/>
        </authorList>
    </citation>
    <scope>NUCLEOTIDE SEQUENCE [LARGE SCALE GENOMIC DNA]</scope>
    <source>
        <strain evidence="1 2">JCM 14560</strain>
    </source>
</reference>
<sequence length="100" mass="11039">MQANATNLVRECTMTLRFSGIDPNTGKDESPMVWVDDEEKELVLQGWKPGEALLAKIGSTEWVPGHAVGTPDHENVTRVPLRMAEIIRKALDDAERAGLL</sequence>
<gene>
    <name evidence="1" type="ORF">GCM10009760_13820</name>
</gene>
<protein>
    <submittedName>
        <fullName evidence="1">Uncharacterized protein</fullName>
    </submittedName>
</protein>
<evidence type="ECO:0000313" key="2">
    <source>
        <dbReference type="Proteomes" id="UP001422759"/>
    </source>
</evidence>
<name>A0ABN2Z1J7_9ACTN</name>
<proteinExistence type="predicted"/>
<dbReference type="EMBL" id="BAAANT010000005">
    <property type="protein sequence ID" value="GAA2135358.1"/>
    <property type="molecule type" value="Genomic_DNA"/>
</dbReference>
<keyword evidence="2" id="KW-1185">Reference proteome</keyword>